<evidence type="ECO:0000256" key="8">
    <source>
        <dbReference type="RuleBase" id="RU363032"/>
    </source>
</evidence>
<keyword evidence="3" id="KW-1003">Cell membrane</keyword>
<proteinExistence type="inferred from homology"/>
<dbReference type="GO" id="GO:0055085">
    <property type="term" value="P:transmembrane transport"/>
    <property type="evidence" value="ECO:0007669"/>
    <property type="project" value="InterPro"/>
</dbReference>
<reference evidence="10 11" key="1">
    <citation type="journal article" date="2018" name="Nat. Biotechnol.">
        <title>A standardized bacterial taxonomy based on genome phylogeny substantially revises the tree of life.</title>
        <authorList>
            <person name="Parks D.H."/>
            <person name="Chuvochina M."/>
            <person name="Waite D.W."/>
            <person name="Rinke C."/>
            <person name="Skarshewski A."/>
            <person name="Chaumeil P.A."/>
            <person name="Hugenholtz P."/>
        </authorList>
    </citation>
    <scope>NUCLEOTIDE SEQUENCE [LARGE SCALE GENOMIC DNA]</scope>
    <source>
        <strain evidence="10">UBA8739</strain>
    </source>
</reference>
<gene>
    <name evidence="10" type="ORF">DCK97_11370</name>
</gene>
<dbReference type="SUPFAM" id="SSF161098">
    <property type="entry name" value="MetI-like"/>
    <property type="match status" value="1"/>
</dbReference>
<keyword evidence="6 8" id="KW-1133">Transmembrane helix</keyword>
<dbReference type="InterPro" id="IPR000515">
    <property type="entry name" value="MetI-like"/>
</dbReference>
<dbReference type="CDD" id="cd06261">
    <property type="entry name" value="TM_PBP2"/>
    <property type="match status" value="1"/>
</dbReference>
<dbReference type="Gene3D" id="1.10.3720.10">
    <property type="entry name" value="MetI-like"/>
    <property type="match status" value="1"/>
</dbReference>
<dbReference type="Pfam" id="PF00528">
    <property type="entry name" value="BPD_transp_1"/>
    <property type="match status" value="1"/>
</dbReference>
<keyword evidence="2 8" id="KW-0813">Transport</keyword>
<evidence type="ECO:0000259" key="9">
    <source>
        <dbReference type="PROSITE" id="PS50928"/>
    </source>
</evidence>
<dbReference type="PANTHER" id="PTHR43357">
    <property type="entry name" value="INNER MEMBRANE ABC TRANSPORTER PERMEASE PROTEIN YDCV"/>
    <property type="match status" value="1"/>
</dbReference>
<keyword evidence="7 8" id="KW-0472">Membrane</keyword>
<feature type="transmembrane region" description="Helical" evidence="8">
    <location>
        <begin position="7"/>
        <end position="40"/>
    </location>
</feature>
<comment type="caution">
    <text evidence="10">The sequence shown here is derived from an EMBL/GenBank/DDBJ whole genome shotgun (WGS) entry which is preliminary data.</text>
</comment>
<evidence type="ECO:0000256" key="2">
    <source>
        <dbReference type="ARBA" id="ARBA00022448"/>
    </source>
</evidence>
<dbReference type="AlphaFoldDB" id="A0A3B9IJF4"/>
<dbReference type="Proteomes" id="UP000257706">
    <property type="component" value="Unassembled WGS sequence"/>
</dbReference>
<evidence type="ECO:0000313" key="10">
    <source>
        <dbReference type="EMBL" id="HAE48011.1"/>
    </source>
</evidence>
<comment type="similarity">
    <text evidence="8">Belongs to the binding-protein-dependent transport system permease family.</text>
</comment>
<dbReference type="OMA" id="WRRAIFN"/>
<evidence type="ECO:0000256" key="4">
    <source>
        <dbReference type="ARBA" id="ARBA00022519"/>
    </source>
</evidence>
<keyword evidence="4" id="KW-0997">Cell inner membrane</keyword>
<feature type="transmembrane region" description="Helical" evidence="8">
    <location>
        <begin position="60"/>
        <end position="86"/>
    </location>
</feature>
<dbReference type="EMBL" id="DMAI01000172">
    <property type="protein sequence ID" value="HAE48011.1"/>
    <property type="molecule type" value="Genomic_DNA"/>
</dbReference>
<dbReference type="PANTHER" id="PTHR43357:SF4">
    <property type="entry name" value="INNER MEMBRANE ABC TRANSPORTER PERMEASE PROTEIN YDCV"/>
    <property type="match status" value="1"/>
</dbReference>
<evidence type="ECO:0000256" key="7">
    <source>
        <dbReference type="ARBA" id="ARBA00023136"/>
    </source>
</evidence>
<dbReference type="InterPro" id="IPR035906">
    <property type="entry name" value="MetI-like_sf"/>
</dbReference>
<name>A0A3B9IJF4_9PROT</name>
<feature type="transmembrane region" description="Helical" evidence="8">
    <location>
        <begin position="128"/>
        <end position="154"/>
    </location>
</feature>
<comment type="subcellular location">
    <subcellularLocation>
        <location evidence="1">Cell inner membrane</location>
        <topology evidence="1">Multi-pass membrane protein</topology>
    </subcellularLocation>
    <subcellularLocation>
        <location evidence="8">Cell membrane</location>
        <topology evidence="8">Multi-pass membrane protein</topology>
    </subcellularLocation>
</comment>
<evidence type="ECO:0000256" key="1">
    <source>
        <dbReference type="ARBA" id="ARBA00004429"/>
    </source>
</evidence>
<feature type="transmembrane region" description="Helical" evidence="8">
    <location>
        <begin position="226"/>
        <end position="251"/>
    </location>
</feature>
<organism evidence="10 11">
    <name type="scientific">Tistrella mobilis</name>
    <dbReference type="NCBI Taxonomy" id="171437"/>
    <lineage>
        <taxon>Bacteria</taxon>
        <taxon>Pseudomonadati</taxon>
        <taxon>Pseudomonadota</taxon>
        <taxon>Alphaproteobacteria</taxon>
        <taxon>Geminicoccales</taxon>
        <taxon>Geminicoccaceae</taxon>
        <taxon>Tistrella</taxon>
    </lineage>
</organism>
<sequence length="261" mass="27342">MPKAFKLLYALAVVIFLVAPLVAILPLAFTSSVFLTYPIPEFSTRWFEELATAAVWQRSIVNSLIIGTGATLLATVLGTAASLGLRNRRLPFAGIARTLFLLPMVVPAVVLGVGMQVLFVRLGIASSYLGVIVAHAVVAIPFVVVSVTGALAGIDRRVELAALSLGASPVTVFRRVTLPLAMPGVASGAVLAFATSLDEVVLTLFVAGPNQRTLARQMFSTIRENISPAIAAAAFVFIVGTILVALAMAAMKRRGKSPATS</sequence>
<keyword evidence="5 8" id="KW-0812">Transmembrane</keyword>
<evidence type="ECO:0000256" key="3">
    <source>
        <dbReference type="ARBA" id="ARBA00022475"/>
    </source>
</evidence>
<dbReference type="PROSITE" id="PS50928">
    <property type="entry name" value="ABC_TM1"/>
    <property type="match status" value="1"/>
</dbReference>
<feature type="transmembrane region" description="Helical" evidence="8">
    <location>
        <begin position="98"/>
        <end position="122"/>
    </location>
</feature>
<accession>A0A3B9IJF4</accession>
<dbReference type="RefSeq" id="WP_014743535.1">
    <property type="nucleotide sequence ID" value="NZ_JBBIAB010000001.1"/>
</dbReference>
<evidence type="ECO:0000256" key="6">
    <source>
        <dbReference type="ARBA" id="ARBA00022989"/>
    </source>
</evidence>
<evidence type="ECO:0000256" key="5">
    <source>
        <dbReference type="ARBA" id="ARBA00022692"/>
    </source>
</evidence>
<dbReference type="GO" id="GO:0005886">
    <property type="term" value="C:plasma membrane"/>
    <property type="evidence" value="ECO:0007669"/>
    <property type="project" value="UniProtKB-SubCell"/>
</dbReference>
<protein>
    <submittedName>
        <fullName evidence="10">ABC transporter permease</fullName>
    </submittedName>
</protein>
<evidence type="ECO:0000313" key="11">
    <source>
        <dbReference type="Proteomes" id="UP000257706"/>
    </source>
</evidence>
<feature type="domain" description="ABC transmembrane type-1" evidence="9">
    <location>
        <begin position="60"/>
        <end position="248"/>
    </location>
</feature>